<keyword evidence="5 7" id="KW-0694">RNA-binding</keyword>
<keyword evidence="4 7" id="KW-0067">ATP-binding</keyword>
<dbReference type="HAMAP" id="MF_00092">
    <property type="entry name" value="MutS2"/>
    <property type="match status" value="1"/>
</dbReference>
<protein>
    <recommendedName>
        <fullName evidence="7">Endonuclease MutS2</fullName>
        <ecNumber evidence="7">3.1.-.-</ecNumber>
    </recommendedName>
    <alternativeName>
        <fullName evidence="7">Ribosome-associated protein quality control-upstream factor</fullName>
        <shortName evidence="7">RQC-upstream factor</shortName>
        <shortName evidence="7">RqcU</shortName>
        <ecNumber evidence="7">3.6.4.-</ecNumber>
    </alternativeName>
</protein>
<dbReference type="Proteomes" id="UP000199662">
    <property type="component" value="Unassembled WGS sequence"/>
</dbReference>
<dbReference type="Pfam" id="PF00488">
    <property type="entry name" value="MutS_V"/>
    <property type="match status" value="1"/>
</dbReference>
<feature type="coiled-coil region" evidence="8">
    <location>
        <begin position="513"/>
        <end position="597"/>
    </location>
</feature>
<dbReference type="SUPFAM" id="SSF52540">
    <property type="entry name" value="P-loop containing nucleoside triphosphate hydrolases"/>
    <property type="match status" value="1"/>
</dbReference>
<comment type="function">
    <text evidence="7">Endonuclease that is involved in the suppression of homologous recombination and thus may have a key role in the control of bacterial genetic diversity.</text>
</comment>
<dbReference type="GO" id="GO:0006298">
    <property type="term" value="P:mismatch repair"/>
    <property type="evidence" value="ECO:0007669"/>
    <property type="project" value="InterPro"/>
</dbReference>
<evidence type="ECO:0000256" key="4">
    <source>
        <dbReference type="ARBA" id="ARBA00022840"/>
    </source>
</evidence>
<keyword evidence="11" id="KW-1185">Reference proteome</keyword>
<dbReference type="STRING" id="84035.SAMN05660742_105239"/>
<feature type="domain" description="Smr" evidence="9">
    <location>
        <begin position="716"/>
        <end position="791"/>
    </location>
</feature>
<evidence type="ECO:0000256" key="2">
    <source>
        <dbReference type="ARBA" id="ARBA00022741"/>
    </source>
</evidence>
<dbReference type="GO" id="GO:0004519">
    <property type="term" value="F:endonuclease activity"/>
    <property type="evidence" value="ECO:0007669"/>
    <property type="project" value="UniProtKB-UniRule"/>
</dbReference>
<dbReference type="InterPro" id="IPR027417">
    <property type="entry name" value="P-loop_NTPase"/>
</dbReference>
<keyword evidence="7" id="KW-0540">Nuclease</keyword>
<dbReference type="EMBL" id="FNZK01000005">
    <property type="protein sequence ID" value="SEJ30993.1"/>
    <property type="molecule type" value="Genomic_DNA"/>
</dbReference>
<proteinExistence type="inferred from homology"/>
<dbReference type="FunFam" id="3.40.50.300:FF:000830">
    <property type="entry name" value="Endonuclease MutS2"/>
    <property type="match status" value="1"/>
</dbReference>
<evidence type="ECO:0000313" key="11">
    <source>
        <dbReference type="Proteomes" id="UP000199662"/>
    </source>
</evidence>
<evidence type="ECO:0000256" key="8">
    <source>
        <dbReference type="SAM" id="Coils"/>
    </source>
</evidence>
<dbReference type="InterPro" id="IPR046893">
    <property type="entry name" value="MSSS"/>
</dbReference>
<dbReference type="GO" id="GO:0019843">
    <property type="term" value="F:rRNA binding"/>
    <property type="evidence" value="ECO:0007669"/>
    <property type="project" value="UniProtKB-UniRule"/>
</dbReference>
<dbReference type="NCBIfam" id="TIGR01069">
    <property type="entry name" value="mutS2"/>
    <property type="match status" value="1"/>
</dbReference>
<dbReference type="SMART" id="SM00463">
    <property type="entry name" value="SMR"/>
    <property type="match status" value="1"/>
</dbReference>
<dbReference type="InterPro" id="IPR002625">
    <property type="entry name" value="Smr_dom"/>
</dbReference>
<dbReference type="PANTHER" id="PTHR48466">
    <property type="entry name" value="OS10G0509000 PROTEIN-RELATED"/>
    <property type="match status" value="1"/>
</dbReference>
<dbReference type="SUPFAM" id="SSF160443">
    <property type="entry name" value="SMR domain-like"/>
    <property type="match status" value="1"/>
</dbReference>
<evidence type="ECO:0000256" key="7">
    <source>
        <dbReference type="HAMAP-Rule" id="MF_00092"/>
    </source>
</evidence>
<dbReference type="SMART" id="SM00534">
    <property type="entry name" value="MUTSac"/>
    <property type="match status" value="1"/>
</dbReference>
<evidence type="ECO:0000256" key="1">
    <source>
        <dbReference type="ARBA" id="ARBA00022730"/>
    </source>
</evidence>
<organism evidence="10 11">
    <name type="scientific">Propionispira arboris</name>
    <dbReference type="NCBI Taxonomy" id="84035"/>
    <lineage>
        <taxon>Bacteria</taxon>
        <taxon>Bacillati</taxon>
        <taxon>Bacillota</taxon>
        <taxon>Negativicutes</taxon>
        <taxon>Selenomonadales</taxon>
        <taxon>Selenomonadaceae</taxon>
        <taxon>Propionispira</taxon>
    </lineage>
</organism>
<dbReference type="Gene3D" id="3.40.50.300">
    <property type="entry name" value="P-loop containing nucleotide triphosphate hydrolases"/>
    <property type="match status" value="1"/>
</dbReference>
<dbReference type="PROSITE" id="PS50828">
    <property type="entry name" value="SMR"/>
    <property type="match status" value="1"/>
</dbReference>
<dbReference type="GO" id="GO:0072344">
    <property type="term" value="P:rescue of stalled ribosome"/>
    <property type="evidence" value="ECO:0007669"/>
    <property type="project" value="UniProtKB-UniRule"/>
</dbReference>
<keyword evidence="3 7" id="KW-0378">Hydrolase</keyword>
<dbReference type="InterPro" id="IPR036063">
    <property type="entry name" value="Smr_dom_sf"/>
</dbReference>
<dbReference type="GO" id="GO:0005524">
    <property type="term" value="F:ATP binding"/>
    <property type="evidence" value="ECO:0007669"/>
    <property type="project" value="UniProtKB-UniRule"/>
</dbReference>
<dbReference type="RefSeq" id="WP_091830503.1">
    <property type="nucleotide sequence ID" value="NZ_FNZK01000005.1"/>
</dbReference>
<evidence type="ECO:0000259" key="9">
    <source>
        <dbReference type="PROSITE" id="PS50828"/>
    </source>
</evidence>
<keyword evidence="2 7" id="KW-0547">Nucleotide-binding</keyword>
<dbReference type="InterPro" id="IPR007696">
    <property type="entry name" value="DNA_mismatch_repair_MutS_core"/>
</dbReference>
<dbReference type="CDD" id="cd03280">
    <property type="entry name" value="ABC_MutS2"/>
    <property type="match status" value="1"/>
</dbReference>
<gene>
    <name evidence="7" type="primary">mutS2</name>
    <name evidence="7" type="synonym">rqcU</name>
    <name evidence="10" type="ORF">SAMN05660742_105239</name>
</gene>
<dbReference type="GO" id="GO:0030983">
    <property type="term" value="F:mismatched DNA binding"/>
    <property type="evidence" value="ECO:0007669"/>
    <property type="project" value="InterPro"/>
</dbReference>
<dbReference type="EC" id="3.1.-.-" evidence="7"/>
<keyword evidence="6 7" id="KW-0238">DNA-binding</keyword>
<evidence type="ECO:0000256" key="5">
    <source>
        <dbReference type="ARBA" id="ARBA00022884"/>
    </source>
</evidence>
<name>A0A1H6XPK3_9FIRM</name>
<dbReference type="InterPro" id="IPR005747">
    <property type="entry name" value="MutS2"/>
</dbReference>
<accession>A0A1H6XPK3</accession>
<dbReference type="Gene3D" id="3.30.1370.110">
    <property type="match status" value="1"/>
</dbReference>
<evidence type="ECO:0000313" key="10">
    <source>
        <dbReference type="EMBL" id="SEJ30993.1"/>
    </source>
</evidence>
<keyword evidence="8" id="KW-0175">Coiled coil</keyword>
<comment type="similarity">
    <text evidence="7">Belongs to the DNA mismatch repair MutS family. MutS2 subfamily.</text>
</comment>
<sequence length="791" mass="88071">MESSVFKILEYHKIIEMLISQASSVLGKELAAKLKPVNDFSEVQSAMQETAEGCAVLQASYHVPLGGIRDIRKLLKKTTLGAVLETYELVDMVSTLYAMRNVKKFFKEMELEVPILRGWTQAIEILGQLENQISGIVDEHGNLRDDASIELKRIRREIKTSQSRIKERLDGVLRAAEYQKYFQETIITIRNERYVIPIKQEYRQFFPGIVHDQSASGATLFIEPMAIVTLNNDVKQLILAEKQEIDRILRMISLQIAKYADILNANCDLLGQIDFTFAKAKVAQAMHAVMPELNQEGSVDLKQARHPLIDANHVVPIDIRLGKEYNTLLITGPNTGGKTVSMKTLGLLALMTQSGLFIPVLSGSEMAVFHEVFADIGDEQSIEQSLSTFSAHMTHLVNILEKVEYDDLLLIDEIGAGTDPEEGAALAMAMLEQLMNIGTKVLATTHYSELKTFAYSKDGIENACVEFDINTLSPTYRLLIGIPGASNAFAISKRLGLADSLIIRAKQLIDADHAQFEKVLNTLEAEKIMYEQRNADIVERQRKVEQLERKMTELRSDLTKKKEKIILKAQEDSAALIRRTRREASQLIKDLKEQFNDQGIQKRQAAIDAARNKIKEGLDRTTTQVHKQHPFTKPISLQTLSAGDTVYVTTLDQKGIVLSIHGKSIAVQLGSLKMNVAAANCMFVESARQVDQKSGSSQKKAKSMNFLKTTEVNREIDIRGMLVDDAREMVDKYLDDAILAGLSQVIIIHGNGTGALRKGMQAYLKSHRSVASTSMGGLREGGTGVTVVELK</sequence>
<evidence type="ECO:0000256" key="6">
    <source>
        <dbReference type="ARBA" id="ARBA00023125"/>
    </source>
</evidence>
<dbReference type="GO" id="GO:0140664">
    <property type="term" value="F:ATP-dependent DNA damage sensor activity"/>
    <property type="evidence" value="ECO:0007669"/>
    <property type="project" value="InterPro"/>
</dbReference>
<comment type="function">
    <text evidence="7">Acts as a ribosome collision sensor, splitting the ribosome into its 2 subunits. Detects stalled/collided 70S ribosomes which it binds and splits by an ATP-hydrolysis driven conformational change. Acts upstream of the ribosome quality control system (RQC), a ribosome-associated complex that mediates the extraction of incompletely synthesized nascent chains from stalled ribosomes and their subsequent degradation. Probably generates substrates for RQC.</text>
</comment>
<dbReference type="GO" id="GO:0043023">
    <property type="term" value="F:ribosomal large subunit binding"/>
    <property type="evidence" value="ECO:0007669"/>
    <property type="project" value="UniProtKB-UniRule"/>
</dbReference>
<dbReference type="SUPFAM" id="SSF48334">
    <property type="entry name" value="DNA repair protein MutS, domain III"/>
    <property type="match status" value="1"/>
</dbReference>
<reference evidence="10 11" key="1">
    <citation type="submission" date="2016-10" db="EMBL/GenBank/DDBJ databases">
        <authorList>
            <person name="de Groot N.N."/>
        </authorList>
    </citation>
    <scope>NUCLEOTIDE SEQUENCE [LARGE SCALE GENOMIC DNA]</scope>
    <source>
        <strain evidence="10 11">DSM 2179</strain>
    </source>
</reference>
<comment type="subunit">
    <text evidence="7">Homodimer. Binds to stalled ribosomes, contacting rRNA.</text>
</comment>
<keyword evidence="1 7" id="KW-0699">rRNA-binding</keyword>
<dbReference type="InterPro" id="IPR045076">
    <property type="entry name" value="MutS"/>
</dbReference>
<dbReference type="InterPro" id="IPR036187">
    <property type="entry name" value="DNA_mismatch_repair_MutS_sf"/>
</dbReference>
<dbReference type="InterPro" id="IPR000432">
    <property type="entry name" value="DNA_mismatch_repair_MutS_C"/>
</dbReference>
<dbReference type="Pfam" id="PF20297">
    <property type="entry name" value="MSSS"/>
    <property type="match status" value="1"/>
</dbReference>
<dbReference type="PIRSF" id="PIRSF005814">
    <property type="entry name" value="MutS_YshD"/>
    <property type="match status" value="1"/>
</dbReference>
<dbReference type="EC" id="3.6.4.-" evidence="7"/>
<dbReference type="GO" id="GO:0045910">
    <property type="term" value="P:negative regulation of DNA recombination"/>
    <property type="evidence" value="ECO:0007669"/>
    <property type="project" value="InterPro"/>
</dbReference>
<dbReference type="SMART" id="SM00533">
    <property type="entry name" value="MUTSd"/>
    <property type="match status" value="1"/>
</dbReference>
<feature type="binding site" evidence="7">
    <location>
        <begin position="332"/>
        <end position="339"/>
    </location>
    <ligand>
        <name>ATP</name>
        <dbReference type="ChEBI" id="CHEBI:30616"/>
    </ligand>
</feature>
<dbReference type="Pfam" id="PF01713">
    <property type="entry name" value="Smr"/>
    <property type="match status" value="1"/>
</dbReference>
<dbReference type="AlphaFoldDB" id="A0A1H6XPK3"/>
<keyword evidence="7" id="KW-0255">Endonuclease</keyword>
<dbReference type="PANTHER" id="PTHR48466:SF2">
    <property type="entry name" value="OS10G0509000 PROTEIN"/>
    <property type="match status" value="1"/>
</dbReference>
<dbReference type="GO" id="GO:0016887">
    <property type="term" value="F:ATP hydrolysis activity"/>
    <property type="evidence" value="ECO:0007669"/>
    <property type="project" value="InterPro"/>
</dbReference>
<evidence type="ECO:0000256" key="3">
    <source>
        <dbReference type="ARBA" id="ARBA00022801"/>
    </source>
</evidence>